<dbReference type="AlphaFoldDB" id="M6VAN1"/>
<organism evidence="1 2">
    <name type="scientific">Leptospira noguchii</name>
    <dbReference type="NCBI Taxonomy" id="28182"/>
    <lineage>
        <taxon>Bacteria</taxon>
        <taxon>Pseudomonadati</taxon>
        <taxon>Spirochaetota</taxon>
        <taxon>Spirochaetia</taxon>
        <taxon>Leptospirales</taxon>
        <taxon>Leptospiraceae</taxon>
        <taxon>Leptospira</taxon>
    </lineage>
</organism>
<gene>
    <name evidence="1" type="ORF">LEP1GSC172_3312</name>
</gene>
<accession>M6VAN1</accession>
<name>M6VAN1_9LEPT</name>
<reference evidence="1 2" key="1">
    <citation type="submission" date="2013-01" db="EMBL/GenBank/DDBJ databases">
        <authorList>
            <person name="Harkins D.M."/>
            <person name="Durkin A.S."/>
            <person name="Brinkac L.M."/>
            <person name="Haft D.H."/>
            <person name="Selengut J.D."/>
            <person name="Sanka R."/>
            <person name="DePew J."/>
            <person name="Purushe J."/>
            <person name="Matthias M.A."/>
            <person name="Vinetz J.M."/>
            <person name="Sutton G.G."/>
            <person name="Nierman W.C."/>
            <person name="Fouts D.E."/>
        </authorList>
    </citation>
    <scope>NUCLEOTIDE SEQUENCE [LARGE SCALE GENOMIC DNA]</scope>
    <source>
        <strain evidence="1 2">HAI1536</strain>
    </source>
</reference>
<comment type="caution">
    <text evidence="1">The sequence shown here is derived from an EMBL/GenBank/DDBJ whole genome shotgun (WGS) entry which is preliminary data.</text>
</comment>
<dbReference type="RefSeq" id="WP_002178242.1">
    <property type="nucleotide sequence ID" value="NZ_AKWD02000033.1"/>
</dbReference>
<sequence length="306" mass="34022">MSNSLDNYRLFLFSEAGSQITHMMGISGNEALIAREKIFTENGVINVPYLSGNAIRHRAIREPGAKYLINRYDLAGKLTPDILNFLLTGGSLTEGSVTDNLKTIADMQYLFPLYRALGGSLKNQILSGSINVGRGVLLCEENRAMINKTLPKDFDQIDTVLMGAESFVSQYQYTRADATKQKDADKFLDKQILDNNESNLMIYNGQSIVTNSVFLHDIVLNNVCILEVGAVYDALIRWQEAAGTIGGQSRIGHGRLKTSVNINPYVDLDDARQQYLNHVDTVKDDAIAWLYNTFQSKPEPTGKSKK</sequence>
<dbReference type="EMBL" id="AKWD02000033">
    <property type="protein sequence ID" value="EMO53940.1"/>
    <property type="molecule type" value="Genomic_DNA"/>
</dbReference>
<proteinExistence type="predicted"/>
<dbReference type="Proteomes" id="UP000012112">
    <property type="component" value="Unassembled WGS sequence"/>
</dbReference>
<evidence type="ECO:0000313" key="1">
    <source>
        <dbReference type="EMBL" id="EMO53940.1"/>
    </source>
</evidence>
<dbReference type="OrthoDB" id="4425858at2"/>
<evidence type="ECO:0000313" key="2">
    <source>
        <dbReference type="Proteomes" id="UP000012112"/>
    </source>
</evidence>
<protein>
    <submittedName>
        <fullName evidence="1">Uncharacterized protein</fullName>
    </submittedName>
</protein>